<comment type="caution">
    <text evidence="1">The sequence shown here is derived from an EMBL/GenBank/DDBJ whole genome shotgun (WGS) entry which is preliminary data.</text>
</comment>
<protein>
    <recommendedName>
        <fullName evidence="3">VOC domain-containing protein</fullName>
    </recommendedName>
</protein>
<accession>A0ABV6YXG4</accession>
<reference evidence="1 2" key="1">
    <citation type="submission" date="2024-09" db="EMBL/GenBank/DDBJ databases">
        <title>Laminarin stimulates single cell rates of sulfate reduction while oxygen inhibits transcriptomic activity in coastal marine sediment.</title>
        <authorList>
            <person name="Lindsay M."/>
            <person name="Orcutt B."/>
            <person name="Emerson D."/>
            <person name="Stepanauskas R."/>
            <person name="D'Angelo T."/>
        </authorList>
    </citation>
    <scope>NUCLEOTIDE SEQUENCE [LARGE SCALE GENOMIC DNA]</scope>
    <source>
        <strain evidence="1">SAG AM-311-K15</strain>
    </source>
</reference>
<gene>
    <name evidence="1" type="ORF">ACFL27_11850</name>
</gene>
<dbReference type="EMBL" id="JBHPBY010000131">
    <property type="protein sequence ID" value="MFC1850878.1"/>
    <property type="molecule type" value="Genomic_DNA"/>
</dbReference>
<keyword evidence="2" id="KW-1185">Reference proteome</keyword>
<evidence type="ECO:0008006" key="3">
    <source>
        <dbReference type="Google" id="ProtNLM"/>
    </source>
</evidence>
<evidence type="ECO:0000313" key="2">
    <source>
        <dbReference type="Proteomes" id="UP001594351"/>
    </source>
</evidence>
<dbReference type="Proteomes" id="UP001594351">
    <property type="component" value="Unassembled WGS sequence"/>
</dbReference>
<sequence length="127" mass="14112">MKATCMVFFQSDLCSFESAVESLSEYGLTVHCQGDLITAGRPGSPQYEITVSRETYVQEEAIEISTATPHAEAMSKCNTRFEIVIDDLDEALDEINTLIEVQSALQEASEGYLFIPWNDTLSAPEYD</sequence>
<name>A0ABV6YXG4_UNCC1</name>
<proteinExistence type="predicted"/>
<organism evidence="1 2">
    <name type="scientific">candidate division CSSED10-310 bacterium</name>
    <dbReference type="NCBI Taxonomy" id="2855610"/>
    <lineage>
        <taxon>Bacteria</taxon>
        <taxon>Bacteria division CSSED10-310</taxon>
    </lineage>
</organism>
<evidence type="ECO:0000313" key="1">
    <source>
        <dbReference type="EMBL" id="MFC1850878.1"/>
    </source>
</evidence>